<accession>A0AAJ0HNI7</accession>
<feature type="transmembrane region" description="Helical" evidence="1">
    <location>
        <begin position="52"/>
        <end position="78"/>
    </location>
</feature>
<protein>
    <submittedName>
        <fullName evidence="2">Uncharacterized protein</fullName>
    </submittedName>
</protein>
<dbReference type="AlphaFoldDB" id="A0AAJ0HNI7"/>
<dbReference type="Proteomes" id="UP001275084">
    <property type="component" value="Unassembled WGS sequence"/>
</dbReference>
<dbReference type="InterPro" id="IPR053018">
    <property type="entry name" value="Elsinochrome_Biosynth-Asso"/>
</dbReference>
<feature type="transmembrane region" description="Helical" evidence="1">
    <location>
        <begin position="408"/>
        <end position="429"/>
    </location>
</feature>
<reference evidence="2" key="1">
    <citation type="journal article" date="2023" name="Mol. Phylogenet. Evol.">
        <title>Genome-scale phylogeny and comparative genomics of the fungal order Sordariales.</title>
        <authorList>
            <person name="Hensen N."/>
            <person name="Bonometti L."/>
            <person name="Westerberg I."/>
            <person name="Brannstrom I.O."/>
            <person name="Guillou S."/>
            <person name="Cros-Aarteil S."/>
            <person name="Calhoun S."/>
            <person name="Haridas S."/>
            <person name="Kuo A."/>
            <person name="Mondo S."/>
            <person name="Pangilinan J."/>
            <person name="Riley R."/>
            <person name="LaButti K."/>
            <person name="Andreopoulos B."/>
            <person name="Lipzen A."/>
            <person name="Chen C."/>
            <person name="Yan M."/>
            <person name="Daum C."/>
            <person name="Ng V."/>
            <person name="Clum A."/>
            <person name="Steindorff A."/>
            <person name="Ohm R.A."/>
            <person name="Martin F."/>
            <person name="Silar P."/>
            <person name="Natvig D.O."/>
            <person name="Lalanne C."/>
            <person name="Gautier V."/>
            <person name="Ament-Velasquez S.L."/>
            <person name="Kruys A."/>
            <person name="Hutchinson M.I."/>
            <person name="Powell A.J."/>
            <person name="Barry K."/>
            <person name="Miller A.N."/>
            <person name="Grigoriev I.V."/>
            <person name="Debuchy R."/>
            <person name="Gladieux P."/>
            <person name="Hiltunen Thoren M."/>
            <person name="Johannesson H."/>
        </authorList>
    </citation>
    <scope>NUCLEOTIDE SEQUENCE</scope>
    <source>
        <strain evidence="2">CBS 955.72</strain>
    </source>
</reference>
<feature type="transmembrane region" description="Helical" evidence="1">
    <location>
        <begin position="144"/>
        <end position="167"/>
    </location>
</feature>
<keyword evidence="1" id="KW-1133">Transmembrane helix</keyword>
<reference evidence="2" key="2">
    <citation type="submission" date="2023-06" db="EMBL/GenBank/DDBJ databases">
        <authorList>
            <consortium name="Lawrence Berkeley National Laboratory"/>
            <person name="Haridas S."/>
            <person name="Hensen N."/>
            <person name="Bonometti L."/>
            <person name="Westerberg I."/>
            <person name="Brannstrom I.O."/>
            <person name="Guillou S."/>
            <person name="Cros-Aarteil S."/>
            <person name="Calhoun S."/>
            <person name="Kuo A."/>
            <person name="Mondo S."/>
            <person name="Pangilinan J."/>
            <person name="Riley R."/>
            <person name="Labutti K."/>
            <person name="Andreopoulos B."/>
            <person name="Lipzen A."/>
            <person name="Chen C."/>
            <person name="Yanf M."/>
            <person name="Daum C."/>
            <person name="Ng V."/>
            <person name="Clum A."/>
            <person name="Steindorff A."/>
            <person name="Ohm R."/>
            <person name="Martin F."/>
            <person name="Silar P."/>
            <person name="Natvig D."/>
            <person name="Lalanne C."/>
            <person name="Gautier V."/>
            <person name="Ament-Velasquez S.L."/>
            <person name="Kruys A."/>
            <person name="Hutchinson M.I."/>
            <person name="Powell A.J."/>
            <person name="Barry K."/>
            <person name="Miller A.N."/>
            <person name="Grigoriev I.V."/>
            <person name="Debuchy R."/>
            <person name="Gladieux P."/>
            <person name="Thoren M.H."/>
            <person name="Johannesson H."/>
        </authorList>
    </citation>
    <scope>NUCLEOTIDE SEQUENCE</scope>
    <source>
        <strain evidence="2">CBS 955.72</strain>
    </source>
</reference>
<feature type="transmembrane region" description="Helical" evidence="1">
    <location>
        <begin position="239"/>
        <end position="259"/>
    </location>
</feature>
<dbReference type="PANTHER" id="PTHR37577">
    <property type="entry name" value="INTEGRAL MEMBRANE PROTEIN"/>
    <property type="match status" value="1"/>
</dbReference>
<sequence>MVLKPLLARSPPYLYLPLSPESQDFKHTPWNISRYPEICWDDNVIPEPNPDISGLGVLIGFLGTTVLMLVIVTTYYLFVFDPEVDPFNPQGHGRRQGERAFKVNRLDKNLLQLVHKWSRKLARLLRVKHPHTSQDRVERVFTTCVLRLFDIQMLTGVGIIVSAYASLGNGISAYHWQIAVFLAWSANLTHQTGLTFLRKYLNEPRRRPERNFRLSIMTVLFLLLLAAMTPTAYFNWVVAYGPFAAYPGSFALCYFNIAVANQISAKSGVQLSSQRSFQNIFLSGALLLLTFGSKVIKLSRRLSALAEVSIRGKVSSRLQGWIKRASGSDLCSLASIHWRTTESCSFLKKHLVVNPLVALYLTGHVYTDIYTGWQIYWIWVSTVWVSCSLFDVRKSVILDENSFSFGQIVPVLFLAGPMILIVVAIISVVGGSKRTNKIPSTGSSEQDVSPTRLNHISDLGKNRIYPGASLLV</sequence>
<gene>
    <name evidence="2" type="ORF">B0T25DRAFT_450934</name>
</gene>
<keyword evidence="1" id="KW-0472">Membrane</keyword>
<keyword evidence="3" id="KW-1185">Reference proteome</keyword>
<evidence type="ECO:0000313" key="2">
    <source>
        <dbReference type="EMBL" id="KAK3358008.1"/>
    </source>
</evidence>
<name>A0AAJ0HNI7_9PEZI</name>
<keyword evidence="1" id="KW-0812">Transmembrane</keyword>
<evidence type="ECO:0000313" key="3">
    <source>
        <dbReference type="Proteomes" id="UP001275084"/>
    </source>
</evidence>
<organism evidence="2 3">
    <name type="scientific">Lasiosphaeria hispida</name>
    <dbReference type="NCBI Taxonomy" id="260671"/>
    <lineage>
        <taxon>Eukaryota</taxon>
        <taxon>Fungi</taxon>
        <taxon>Dikarya</taxon>
        <taxon>Ascomycota</taxon>
        <taxon>Pezizomycotina</taxon>
        <taxon>Sordariomycetes</taxon>
        <taxon>Sordariomycetidae</taxon>
        <taxon>Sordariales</taxon>
        <taxon>Lasiosphaeriaceae</taxon>
        <taxon>Lasiosphaeria</taxon>
    </lineage>
</organism>
<feature type="transmembrane region" description="Helical" evidence="1">
    <location>
        <begin position="211"/>
        <end position="233"/>
    </location>
</feature>
<proteinExistence type="predicted"/>
<dbReference type="PANTHER" id="PTHR37577:SF1">
    <property type="entry name" value="INTEGRAL MEMBRANE PROTEIN"/>
    <property type="match status" value="1"/>
</dbReference>
<evidence type="ECO:0000256" key="1">
    <source>
        <dbReference type="SAM" id="Phobius"/>
    </source>
</evidence>
<feature type="transmembrane region" description="Helical" evidence="1">
    <location>
        <begin position="173"/>
        <end position="190"/>
    </location>
</feature>
<dbReference type="EMBL" id="JAUIQD010000003">
    <property type="protein sequence ID" value="KAK3358008.1"/>
    <property type="molecule type" value="Genomic_DNA"/>
</dbReference>
<comment type="caution">
    <text evidence="2">The sequence shown here is derived from an EMBL/GenBank/DDBJ whole genome shotgun (WGS) entry which is preliminary data.</text>
</comment>